<dbReference type="InterPro" id="IPR014895">
    <property type="entry name" value="Alginate_lyase_2"/>
</dbReference>
<gene>
    <name evidence="3" type="ORF">CC84DRAFT_1206959</name>
</gene>
<dbReference type="OrthoDB" id="77013at2759"/>
<organism evidence="3 4">
    <name type="scientific">Paraphaeosphaeria sporulosa</name>
    <dbReference type="NCBI Taxonomy" id="1460663"/>
    <lineage>
        <taxon>Eukaryota</taxon>
        <taxon>Fungi</taxon>
        <taxon>Dikarya</taxon>
        <taxon>Ascomycota</taxon>
        <taxon>Pezizomycotina</taxon>
        <taxon>Dothideomycetes</taxon>
        <taxon>Pleosporomycetidae</taxon>
        <taxon>Pleosporales</taxon>
        <taxon>Massarineae</taxon>
        <taxon>Didymosphaeriaceae</taxon>
        <taxon>Paraphaeosphaeria</taxon>
    </lineage>
</organism>
<feature type="signal peptide" evidence="1">
    <location>
        <begin position="1"/>
        <end position="18"/>
    </location>
</feature>
<keyword evidence="1" id="KW-0732">Signal</keyword>
<dbReference type="InterPro" id="IPR013320">
    <property type="entry name" value="ConA-like_dom_sf"/>
</dbReference>
<sequence length="270" mass="28798">MFSLPTATILFTLGLTLAAPAPITPNPLYTRSLNPSCAPGGNFDLSKFNLQLPTGSAFHPDQITGSKLAGCSGYKSNVFYTNKSDGALVLKVCGSSDTCGCVTTKNSKHCRTELREKDPTSWSPKAAVNRLRASLKVVKADDSAHGTVVGQIHVDDAVSKKPVCELFVNAKGEVTMGVEQIPDESSLKYTKVGKVTIGKKFEYEIRYEGGKLSVAIDGGKMKVLGTGSLKSPKSYFKAGNYNQGNSASEVHFYSIDVQHGGKKKGAHAEE</sequence>
<dbReference type="Proteomes" id="UP000077069">
    <property type="component" value="Unassembled WGS sequence"/>
</dbReference>
<dbReference type="AlphaFoldDB" id="A0A177CA79"/>
<dbReference type="Gene3D" id="2.60.120.200">
    <property type="match status" value="1"/>
</dbReference>
<dbReference type="SUPFAM" id="SSF49899">
    <property type="entry name" value="Concanavalin A-like lectins/glucanases"/>
    <property type="match status" value="1"/>
</dbReference>
<keyword evidence="3" id="KW-0456">Lyase</keyword>
<name>A0A177CA79_9PLEO</name>
<dbReference type="RefSeq" id="XP_018033995.1">
    <property type="nucleotide sequence ID" value="XM_018182070.1"/>
</dbReference>
<evidence type="ECO:0000256" key="1">
    <source>
        <dbReference type="SAM" id="SignalP"/>
    </source>
</evidence>
<dbReference type="GeneID" id="28765556"/>
<dbReference type="Pfam" id="PF08787">
    <property type="entry name" value="Alginate_lyase2"/>
    <property type="match status" value="1"/>
</dbReference>
<evidence type="ECO:0000313" key="3">
    <source>
        <dbReference type="EMBL" id="OAG03630.1"/>
    </source>
</evidence>
<reference evidence="3 4" key="1">
    <citation type="submission" date="2016-05" db="EMBL/GenBank/DDBJ databases">
        <title>Comparative analysis of secretome profiles of manganese(II)-oxidizing ascomycete fungi.</title>
        <authorList>
            <consortium name="DOE Joint Genome Institute"/>
            <person name="Zeiner C.A."/>
            <person name="Purvine S.O."/>
            <person name="Zink E.M."/>
            <person name="Wu S."/>
            <person name="Pasa-Tolic L."/>
            <person name="Chaput D.L."/>
            <person name="Haridas S."/>
            <person name="Grigoriev I.V."/>
            <person name="Santelli C.M."/>
            <person name="Hansel C.M."/>
        </authorList>
    </citation>
    <scope>NUCLEOTIDE SEQUENCE [LARGE SCALE GENOMIC DNA]</scope>
    <source>
        <strain evidence="3 4">AP3s5-JAC2a</strain>
    </source>
</reference>
<evidence type="ECO:0000313" key="4">
    <source>
        <dbReference type="Proteomes" id="UP000077069"/>
    </source>
</evidence>
<evidence type="ECO:0000259" key="2">
    <source>
        <dbReference type="Pfam" id="PF08787"/>
    </source>
</evidence>
<feature type="chain" id="PRO_5008057888" evidence="1">
    <location>
        <begin position="19"/>
        <end position="270"/>
    </location>
</feature>
<keyword evidence="4" id="KW-1185">Reference proteome</keyword>
<dbReference type="EMBL" id="KV441554">
    <property type="protein sequence ID" value="OAG03630.1"/>
    <property type="molecule type" value="Genomic_DNA"/>
</dbReference>
<dbReference type="InParanoid" id="A0A177CA79"/>
<protein>
    <submittedName>
        <fullName evidence="3">Alginate lyase 2</fullName>
    </submittedName>
</protein>
<accession>A0A177CA79</accession>
<proteinExistence type="predicted"/>
<feature type="domain" description="Alginate lyase 2" evidence="2">
    <location>
        <begin position="43"/>
        <end position="259"/>
    </location>
</feature>
<dbReference type="GO" id="GO:0016829">
    <property type="term" value="F:lyase activity"/>
    <property type="evidence" value="ECO:0007669"/>
    <property type="project" value="UniProtKB-KW"/>
</dbReference>